<evidence type="ECO:0000313" key="1">
    <source>
        <dbReference type="EMBL" id="KIK42986.1"/>
    </source>
</evidence>
<gene>
    <name evidence="1" type="ORF">CY34DRAFT_741473</name>
</gene>
<reference evidence="2" key="2">
    <citation type="submission" date="2015-01" db="EMBL/GenBank/DDBJ databases">
        <title>Evolutionary Origins and Diversification of the Mycorrhizal Mutualists.</title>
        <authorList>
            <consortium name="DOE Joint Genome Institute"/>
            <consortium name="Mycorrhizal Genomics Consortium"/>
            <person name="Kohler A."/>
            <person name="Kuo A."/>
            <person name="Nagy L.G."/>
            <person name="Floudas D."/>
            <person name="Copeland A."/>
            <person name="Barry K.W."/>
            <person name="Cichocki N."/>
            <person name="Veneault-Fourrey C."/>
            <person name="LaButti K."/>
            <person name="Lindquist E.A."/>
            <person name="Lipzen A."/>
            <person name="Lundell T."/>
            <person name="Morin E."/>
            <person name="Murat C."/>
            <person name="Riley R."/>
            <person name="Ohm R."/>
            <person name="Sun H."/>
            <person name="Tunlid A."/>
            <person name="Henrissat B."/>
            <person name="Grigoriev I.V."/>
            <person name="Hibbett D.S."/>
            <person name="Martin F."/>
        </authorList>
    </citation>
    <scope>NUCLEOTIDE SEQUENCE [LARGE SCALE GENOMIC DNA]</scope>
    <source>
        <strain evidence="2">UH-Slu-Lm8-n1</strain>
    </source>
</reference>
<proteinExistence type="predicted"/>
<reference evidence="1 2" key="1">
    <citation type="submission" date="2014-04" db="EMBL/GenBank/DDBJ databases">
        <authorList>
            <consortium name="DOE Joint Genome Institute"/>
            <person name="Kuo A."/>
            <person name="Ruytinx J."/>
            <person name="Rineau F."/>
            <person name="Colpaert J."/>
            <person name="Kohler A."/>
            <person name="Nagy L.G."/>
            <person name="Floudas D."/>
            <person name="Copeland A."/>
            <person name="Barry K.W."/>
            <person name="Cichocki N."/>
            <person name="Veneault-Fourrey C."/>
            <person name="LaButti K."/>
            <person name="Lindquist E.A."/>
            <person name="Lipzen A."/>
            <person name="Lundell T."/>
            <person name="Morin E."/>
            <person name="Murat C."/>
            <person name="Sun H."/>
            <person name="Tunlid A."/>
            <person name="Henrissat B."/>
            <person name="Grigoriev I.V."/>
            <person name="Hibbett D.S."/>
            <person name="Martin F."/>
            <person name="Nordberg H.P."/>
            <person name="Cantor M.N."/>
            <person name="Hua S.X."/>
        </authorList>
    </citation>
    <scope>NUCLEOTIDE SEQUENCE [LARGE SCALE GENOMIC DNA]</scope>
    <source>
        <strain evidence="1 2">UH-Slu-Lm8-n1</strain>
    </source>
</reference>
<dbReference type="AlphaFoldDB" id="A0A0D0AME2"/>
<evidence type="ECO:0000313" key="2">
    <source>
        <dbReference type="Proteomes" id="UP000054485"/>
    </source>
</evidence>
<keyword evidence="2" id="KW-1185">Reference proteome</keyword>
<protein>
    <submittedName>
        <fullName evidence="1">Uncharacterized protein</fullName>
    </submittedName>
</protein>
<sequence length="173" mass="19445">MMEWTRVACDNHRKFAGTRYMLADDAMMSDAWTYAAQEYQYGSWWITVERPPGEFCLQTKNDFIPRYFPDLLYNRGQRISCARADASVSQRTSGGTICIFFGGVWARQVEIKGMAKVCRGRCRSGANASDGTARGRWRLVRNKMLGMMRGLCGGKCKEGGAATSFSCVKDDVK</sequence>
<name>A0A0D0AME2_9AGAM</name>
<dbReference type="Proteomes" id="UP000054485">
    <property type="component" value="Unassembled WGS sequence"/>
</dbReference>
<dbReference type="HOGENOM" id="CLU_1548634_0_0_1"/>
<dbReference type="InParanoid" id="A0A0D0AME2"/>
<accession>A0A0D0AME2</accession>
<dbReference type="EMBL" id="KN835224">
    <property type="protein sequence ID" value="KIK42986.1"/>
    <property type="molecule type" value="Genomic_DNA"/>
</dbReference>
<organism evidence="1 2">
    <name type="scientific">Suillus luteus UH-Slu-Lm8-n1</name>
    <dbReference type="NCBI Taxonomy" id="930992"/>
    <lineage>
        <taxon>Eukaryota</taxon>
        <taxon>Fungi</taxon>
        <taxon>Dikarya</taxon>
        <taxon>Basidiomycota</taxon>
        <taxon>Agaricomycotina</taxon>
        <taxon>Agaricomycetes</taxon>
        <taxon>Agaricomycetidae</taxon>
        <taxon>Boletales</taxon>
        <taxon>Suillineae</taxon>
        <taxon>Suillaceae</taxon>
        <taxon>Suillus</taxon>
    </lineage>
</organism>